<evidence type="ECO:0000256" key="2">
    <source>
        <dbReference type="ARBA" id="ARBA00023002"/>
    </source>
</evidence>
<dbReference type="InterPro" id="IPR050268">
    <property type="entry name" value="NADH-dep_flavin_reductase"/>
</dbReference>
<dbReference type="SUPFAM" id="SSF50475">
    <property type="entry name" value="FMN-binding split barrel"/>
    <property type="match status" value="1"/>
</dbReference>
<evidence type="ECO:0000259" key="3">
    <source>
        <dbReference type="SMART" id="SM00903"/>
    </source>
</evidence>
<evidence type="ECO:0000256" key="1">
    <source>
        <dbReference type="ARBA" id="ARBA00008898"/>
    </source>
</evidence>
<organism evidence="4 5">
    <name type="scientific">Rhizocola hellebori</name>
    <dbReference type="NCBI Taxonomy" id="1392758"/>
    <lineage>
        <taxon>Bacteria</taxon>
        <taxon>Bacillati</taxon>
        <taxon>Actinomycetota</taxon>
        <taxon>Actinomycetes</taxon>
        <taxon>Micromonosporales</taxon>
        <taxon>Micromonosporaceae</taxon>
        <taxon>Rhizocola</taxon>
    </lineage>
</organism>
<evidence type="ECO:0000313" key="4">
    <source>
        <dbReference type="EMBL" id="GIH08213.1"/>
    </source>
</evidence>
<comment type="caution">
    <text evidence="4">The sequence shown here is derived from an EMBL/GenBank/DDBJ whole genome shotgun (WGS) entry which is preliminary data.</text>
</comment>
<accession>A0A8J3QEL3</accession>
<proteinExistence type="inferred from homology"/>
<dbReference type="AlphaFoldDB" id="A0A8J3QEL3"/>
<dbReference type="InterPro" id="IPR002563">
    <property type="entry name" value="Flavin_Rdtase-like_dom"/>
</dbReference>
<dbReference type="PANTHER" id="PTHR30466">
    <property type="entry name" value="FLAVIN REDUCTASE"/>
    <property type="match status" value="1"/>
</dbReference>
<dbReference type="GO" id="GO:0042602">
    <property type="term" value="F:riboflavin reductase (NADPH) activity"/>
    <property type="evidence" value="ECO:0007669"/>
    <property type="project" value="TreeGrafter"/>
</dbReference>
<sequence>MTSMVTLAELDTASFRAAMAHFPTGVTLIAQGTPPDLEVMTANSFMSVSLQPMLVLISVQLGSRMRLRLDQTDTFAVHVLHADQQELAAVFARHDRPSGLEAARLLTEPVASFECVQHARHRAGDHVLYLGRVTAIRVSPEPAPSLLFHRGMFGSTT</sequence>
<dbReference type="InterPro" id="IPR012349">
    <property type="entry name" value="Split_barrel_FMN-bd"/>
</dbReference>
<dbReference type="PANTHER" id="PTHR30466:SF11">
    <property type="entry name" value="FLAVIN-DEPENDENT MONOOXYGENASE, REDUCTASE SUBUNIT HSAB"/>
    <property type="match status" value="1"/>
</dbReference>
<keyword evidence="5" id="KW-1185">Reference proteome</keyword>
<evidence type="ECO:0000313" key="5">
    <source>
        <dbReference type="Proteomes" id="UP000612899"/>
    </source>
</evidence>
<dbReference type="Proteomes" id="UP000612899">
    <property type="component" value="Unassembled WGS sequence"/>
</dbReference>
<dbReference type="SMART" id="SM00903">
    <property type="entry name" value="Flavin_Reduct"/>
    <property type="match status" value="1"/>
</dbReference>
<keyword evidence="2" id="KW-0560">Oxidoreductase</keyword>
<reference evidence="4" key="1">
    <citation type="submission" date="2021-01" db="EMBL/GenBank/DDBJ databases">
        <title>Whole genome shotgun sequence of Rhizocola hellebori NBRC 109834.</title>
        <authorList>
            <person name="Komaki H."/>
            <person name="Tamura T."/>
        </authorList>
    </citation>
    <scope>NUCLEOTIDE SEQUENCE</scope>
    <source>
        <strain evidence="4">NBRC 109834</strain>
    </source>
</reference>
<dbReference type="Gene3D" id="2.30.110.10">
    <property type="entry name" value="Electron Transport, Fmn-binding Protein, Chain A"/>
    <property type="match status" value="1"/>
</dbReference>
<feature type="domain" description="Flavin reductase like" evidence="3">
    <location>
        <begin position="19"/>
        <end position="155"/>
    </location>
</feature>
<gene>
    <name evidence="4" type="ORF">Rhe02_62800</name>
</gene>
<dbReference type="GO" id="GO:0010181">
    <property type="term" value="F:FMN binding"/>
    <property type="evidence" value="ECO:0007669"/>
    <property type="project" value="InterPro"/>
</dbReference>
<dbReference type="RefSeq" id="WP_203911975.1">
    <property type="nucleotide sequence ID" value="NZ_BONY01000046.1"/>
</dbReference>
<name>A0A8J3QEL3_9ACTN</name>
<keyword evidence="4" id="KW-0503">Monooxygenase</keyword>
<dbReference type="Pfam" id="PF01613">
    <property type="entry name" value="Flavin_Reduct"/>
    <property type="match status" value="1"/>
</dbReference>
<dbReference type="EMBL" id="BONY01000046">
    <property type="protein sequence ID" value="GIH08213.1"/>
    <property type="molecule type" value="Genomic_DNA"/>
</dbReference>
<protein>
    <submittedName>
        <fullName evidence="4">Monooxygenase</fullName>
    </submittedName>
</protein>
<comment type="similarity">
    <text evidence="1">Belongs to the non-flavoprotein flavin reductase family.</text>
</comment>
<dbReference type="GO" id="GO:0004497">
    <property type="term" value="F:monooxygenase activity"/>
    <property type="evidence" value="ECO:0007669"/>
    <property type="project" value="UniProtKB-KW"/>
</dbReference>